<gene>
    <name evidence="17" type="primary">LOC103505079</name>
</gene>
<reference evidence="17" key="1">
    <citation type="submission" date="2025-08" db="UniProtKB">
        <authorList>
            <consortium name="RefSeq"/>
        </authorList>
    </citation>
    <scope>IDENTIFICATION</scope>
</reference>
<evidence type="ECO:0000256" key="5">
    <source>
        <dbReference type="ARBA" id="ARBA00022617"/>
    </source>
</evidence>
<evidence type="ECO:0000256" key="2">
    <source>
        <dbReference type="ARBA" id="ARBA00004174"/>
    </source>
</evidence>
<dbReference type="PRINTS" id="PR00463">
    <property type="entry name" value="EP450I"/>
</dbReference>
<keyword evidence="5 13" id="KW-0349">Heme</keyword>
<dbReference type="AlphaFoldDB" id="A0A3Q0IJC7"/>
<keyword evidence="11" id="KW-0503">Monooxygenase</keyword>
<dbReference type="GO" id="GO:0005789">
    <property type="term" value="C:endoplasmic reticulum membrane"/>
    <property type="evidence" value="ECO:0007669"/>
    <property type="project" value="UniProtKB-SubCell"/>
</dbReference>
<dbReference type="Pfam" id="PF00004">
    <property type="entry name" value="AAA"/>
    <property type="match status" value="1"/>
</dbReference>
<name>A0A3Q0IJC7_DIACI</name>
<comment type="subcellular location">
    <subcellularLocation>
        <location evidence="3">Endoplasmic reticulum membrane</location>
        <topology evidence="3">Peripheral membrane protein</topology>
    </subcellularLocation>
    <subcellularLocation>
        <location evidence="2">Microsome membrane</location>
        <topology evidence="2">Peripheral membrane protein</topology>
    </subcellularLocation>
</comment>
<dbReference type="FunFam" id="3.40.50.300:FF:004781">
    <property type="entry name" value="Bromodomain protein"/>
    <property type="match status" value="1"/>
</dbReference>
<dbReference type="GO" id="GO:0005506">
    <property type="term" value="F:iron ion binding"/>
    <property type="evidence" value="ECO:0007669"/>
    <property type="project" value="InterPro"/>
</dbReference>
<feature type="transmembrane region" description="Helical" evidence="14">
    <location>
        <begin position="204"/>
        <end position="222"/>
    </location>
</feature>
<keyword evidence="16" id="KW-1185">Reference proteome</keyword>
<protein>
    <submittedName>
        <fullName evidence="17">Cytochrome P450 6a2</fullName>
    </submittedName>
</protein>
<dbReference type="InterPro" id="IPR036396">
    <property type="entry name" value="Cyt_P450_sf"/>
</dbReference>
<dbReference type="GO" id="GO:0016887">
    <property type="term" value="F:ATP hydrolysis activity"/>
    <property type="evidence" value="ECO:0007669"/>
    <property type="project" value="InterPro"/>
</dbReference>
<feature type="domain" description="ATPase AAA-type core" evidence="15">
    <location>
        <begin position="393"/>
        <end position="445"/>
    </location>
</feature>
<dbReference type="InterPro" id="IPR001128">
    <property type="entry name" value="Cyt_P450"/>
</dbReference>
<dbReference type="Pfam" id="PF00067">
    <property type="entry name" value="p450"/>
    <property type="match status" value="3"/>
</dbReference>
<dbReference type="InterPro" id="IPR050476">
    <property type="entry name" value="Insect_CytP450_Detox"/>
</dbReference>
<dbReference type="GO" id="GO:0016705">
    <property type="term" value="F:oxidoreductase activity, acting on paired donors, with incorporation or reduction of molecular oxygen"/>
    <property type="evidence" value="ECO:0007669"/>
    <property type="project" value="InterPro"/>
</dbReference>
<evidence type="ECO:0000256" key="8">
    <source>
        <dbReference type="ARBA" id="ARBA00022848"/>
    </source>
</evidence>
<evidence type="ECO:0000259" key="15">
    <source>
        <dbReference type="Pfam" id="PF00004"/>
    </source>
</evidence>
<comment type="cofactor">
    <cofactor evidence="1 13">
        <name>heme</name>
        <dbReference type="ChEBI" id="CHEBI:30413"/>
    </cofactor>
</comment>
<dbReference type="GeneID" id="103505079"/>
<keyword evidence="6 13" id="KW-0479">Metal-binding</keyword>
<evidence type="ECO:0000256" key="7">
    <source>
        <dbReference type="ARBA" id="ARBA00022824"/>
    </source>
</evidence>
<dbReference type="PaxDb" id="121845-A0A3Q0IJC7"/>
<keyword evidence="9" id="KW-0560">Oxidoreductase</keyword>
<evidence type="ECO:0000256" key="9">
    <source>
        <dbReference type="ARBA" id="ARBA00023002"/>
    </source>
</evidence>
<dbReference type="Gene3D" id="1.10.630.10">
    <property type="entry name" value="Cytochrome P450"/>
    <property type="match status" value="3"/>
</dbReference>
<accession>A0A3Q0IJC7</accession>
<keyword evidence="14" id="KW-1133">Transmembrane helix</keyword>
<dbReference type="InterPro" id="IPR003959">
    <property type="entry name" value="ATPase_AAA_core"/>
</dbReference>
<evidence type="ECO:0000256" key="3">
    <source>
        <dbReference type="ARBA" id="ARBA00004406"/>
    </source>
</evidence>
<dbReference type="KEGG" id="dci:103505079"/>
<comment type="similarity">
    <text evidence="4">Belongs to the cytochrome P450 family.</text>
</comment>
<feature type="transmembrane region" description="Helical" evidence="14">
    <location>
        <begin position="286"/>
        <end position="315"/>
    </location>
</feature>
<evidence type="ECO:0000256" key="13">
    <source>
        <dbReference type="PIRSR" id="PIRSR602401-1"/>
    </source>
</evidence>
<dbReference type="PROSITE" id="PS00086">
    <property type="entry name" value="CYTOCHROME_P450"/>
    <property type="match status" value="1"/>
</dbReference>
<keyword evidence="12 14" id="KW-0472">Membrane</keyword>
<feature type="binding site" description="axial binding residue" evidence="13">
    <location>
        <position position="785"/>
    </location>
    <ligand>
        <name>heme</name>
        <dbReference type="ChEBI" id="CHEBI:30413"/>
    </ligand>
    <ligandPart>
        <name>Fe</name>
        <dbReference type="ChEBI" id="CHEBI:18248"/>
    </ligandPart>
</feature>
<dbReference type="SUPFAM" id="SSF48264">
    <property type="entry name" value="Cytochrome P450"/>
    <property type="match status" value="3"/>
</dbReference>
<dbReference type="InterPro" id="IPR003960">
    <property type="entry name" value="ATPase_AAA_CS"/>
</dbReference>
<dbReference type="STRING" id="121845.A0A3Q0IJC7"/>
<keyword evidence="7" id="KW-0256">Endoplasmic reticulum</keyword>
<dbReference type="GO" id="GO:0020037">
    <property type="term" value="F:heme binding"/>
    <property type="evidence" value="ECO:0007669"/>
    <property type="project" value="InterPro"/>
</dbReference>
<dbReference type="InterPro" id="IPR002401">
    <property type="entry name" value="Cyt_P450_E_grp-I"/>
</dbReference>
<dbReference type="InterPro" id="IPR027417">
    <property type="entry name" value="P-loop_NTPase"/>
</dbReference>
<evidence type="ECO:0000256" key="11">
    <source>
        <dbReference type="ARBA" id="ARBA00023033"/>
    </source>
</evidence>
<dbReference type="PANTHER" id="PTHR24292:SF100">
    <property type="entry name" value="CYTOCHROME P450 6A16, ISOFORM B-RELATED"/>
    <property type="match status" value="1"/>
</dbReference>
<dbReference type="SUPFAM" id="SSF52540">
    <property type="entry name" value="P-loop containing nucleoside triphosphate hydrolases"/>
    <property type="match status" value="1"/>
</dbReference>
<organism evidence="16 17">
    <name type="scientific">Diaphorina citri</name>
    <name type="common">Asian citrus psyllid</name>
    <dbReference type="NCBI Taxonomy" id="121845"/>
    <lineage>
        <taxon>Eukaryota</taxon>
        <taxon>Metazoa</taxon>
        <taxon>Ecdysozoa</taxon>
        <taxon>Arthropoda</taxon>
        <taxon>Hexapoda</taxon>
        <taxon>Insecta</taxon>
        <taxon>Pterygota</taxon>
        <taxon>Neoptera</taxon>
        <taxon>Paraneoptera</taxon>
        <taxon>Hemiptera</taxon>
        <taxon>Sternorrhyncha</taxon>
        <taxon>Psylloidea</taxon>
        <taxon>Psyllidae</taxon>
        <taxon>Diaphorininae</taxon>
        <taxon>Diaphorina</taxon>
    </lineage>
</organism>
<evidence type="ECO:0000256" key="14">
    <source>
        <dbReference type="SAM" id="Phobius"/>
    </source>
</evidence>
<dbReference type="PROSITE" id="PS00674">
    <property type="entry name" value="AAA"/>
    <property type="match status" value="1"/>
</dbReference>
<dbReference type="Proteomes" id="UP000079169">
    <property type="component" value="Unplaced"/>
</dbReference>
<dbReference type="PANTHER" id="PTHR24292">
    <property type="entry name" value="CYTOCHROME P450"/>
    <property type="match status" value="1"/>
</dbReference>
<dbReference type="GO" id="GO:0004497">
    <property type="term" value="F:monooxygenase activity"/>
    <property type="evidence" value="ECO:0007669"/>
    <property type="project" value="UniProtKB-KW"/>
</dbReference>
<feature type="transmembrane region" description="Helical" evidence="14">
    <location>
        <begin position="6"/>
        <end position="27"/>
    </location>
</feature>
<keyword evidence="10 13" id="KW-0408">Iron</keyword>
<dbReference type="Gene3D" id="3.40.50.300">
    <property type="entry name" value="P-loop containing nucleotide triphosphate hydrolases"/>
    <property type="match status" value="1"/>
</dbReference>
<evidence type="ECO:0000256" key="12">
    <source>
        <dbReference type="ARBA" id="ARBA00023136"/>
    </source>
</evidence>
<dbReference type="Gene3D" id="1.10.8.60">
    <property type="match status" value="1"/>
</dbReference>
<dbReference type="GO" id="GO:0005524">
    <property type="term" value="F:ATP binding"/>
    <property type="evidence" value="ECO:0007669"/>
    <property type="project" value="InterPro"/>
</dbReference>
<evidence type="ECO:0000256" key="10">
    <source>
        <dbReference type="ARBA" id="ARBA00023004"/>
    </source>
</evidence>
<evidence type="ECO:0000256" key="6">
    <source>
        <dbReference type="ARBA" id="ARBA00022723"/>
    </source>
</evidence>
<evidence type="ECO:0000256" key="1">
    <source>
        <dbReference type="ARBA" id="ARBA00001971"/>
    </source>
</evidence>
<dbReference type="RefSeq" id="XP_026676267.1">
    <property type="nucleotide sequence ID" value="XM_026820466.1"/>
</dbReference>
<evidence type="ECO:0000313" key="16">
    <source>
        <dbReference type="Proteomes" id="UP000079169"/>
    </source>
</evidence>
<keyword evidence="8" id="KW-0492">Microsome</keyword>
<keyword evidence="14" id="KW-0812">Transmembrane</keyword>
<sequence>MGILTDSLLVDTIALILIVLFLLYKYYTKDYSHWKTLDISYLEPSFPLGNAYPNLVQGRPRHEFTQDLYKEFKSRKQPYGGYYVLNIPELIIVDPALLKNILISDFNTFPDRGFHNFELEKEPIVRHLFNLEGHYWKGLRQKLTPTFSSGKLKFMFETMKACSEDLTVYLERNLRETYSVDVKILCECYTLDVIGKNKDRNTQLSHTIALILIVLFLLYKYYTKDYSHWKTLDISYLEPSFPFGNAYPNLVQGRPRHQFTQDLYKEFKSRKQPYGGYYVLNIPNEYLHLCFCVVSFTAITLDCIVAQVFLFFIAGFHTSAYAMSRCLEELANNTNIQDKLRAEIREVTQNSGGEVTYANIKEMPYLDKVVKGLLCSELNIYVQCIGFAVFTHGEVERRIVSQLLTLMDGLKQNSHVIVMAATNRPNSIDAALRRFGRFDREIDIGIPDATGRLEVLRIHTKNMKLNDDVDLEQVSVMRFDMHHNFELEKEPIVRHLFNLEGHYWKGLRQKLTPTFSSGKLKFMFETMKACSEDLTVYLERNLREELTPTFSSGKLKFMFETMKACSEDLTVYLERNLRETYSVDVKILCECYTLDVIGSCAFGLKVNCLQDPGSEFRKASLRLFRSSFGLTLKRALLRAAPHLSKFLNIRQVSPELTKYFTDLVQQNIEHREKNNIERADFLNLLLELKKKQEEQGLTEDKVETLRKHPSLPQLNRRSVRPYTMPETGHTIKSRTRILVPVYAIHYDPEYYPNPEIFDPERFSPEQVAARTPFTYLPFGDGPRNCIGSRFGNLQLKLGLINVLSNYEFLPPSTPSEKKHNVGSILLSIDKLILRAKKLN</sequence>
<proteinExistence type="inferred from homology"/>
<evidence type="ECO:0000256" key="4">
    <source>
        <dbReference type="ARBA" id="ARBA00010617"/>
    </source>
</evidence>
<dbReference type="InterPro" id="IPR017972">
    <property type="entry name" value="Cyt_P450_CS"/>
</dbReference>
<evidence type="ECO:0000313" key="17">
    <source>
        <dbReference type="RefSeq" id="XP_026676267.1"/>
    </source>
</evidence>